<accession>A0A7M6DMV6</accession>
<dbReference type="PANTHER" id="PTHR46980:SF2">
    <property type="entry name" value="TRICALBIN-1-RELATED"/>
    <property type="match status" value="1"/>
</dbReference>
<feature type="compositionally biased region" description="Polar residues" evidence="1">
    <location>
        <begin position="490"/>
        <end position="501"/>
    </location>
</feature>
<name>A0A7M6DMV6_9CNID</name>
<dbReference type="OrthoDB" id="5964236at2759"/>
<feature type="domain" description="C2" evidence="2">
    <location>
        <begin position="83"/>
        <end position="212"/>
    </location>
</feature>
<dbReference type="EnsemblMetazoa" id="CLYHEMT016900.1">
    <property type="protein sequence ID" value="CLYHEMP016900.1"/>
    <property type="gene ID" value="CLYHEMG016900"/>
</dbReference>
<dbReference type="SUPFAM" id="SSF49562">
    <property type="entry name" value="C2 domain (Calcium/lipid-binding domain, CaLB)"/>
    <property type="match status" value="2"/>
</dbReference>
<dbReference type="SMART" id="SM00239">
    <property type="entry name" value="C2"/>
    <property type="match status" value="2"/>
</dbReference>
<dbReference type="PANTHER" id="PTHR46980">
    <property type="entry name" value="TRICALBIN-1-RELATED"/>
    <property type="match status" value="1"/>
</dbReference>
<dbReference type="Pfam" id="PF00168">
    <property type="entry name" value="C2"/>
    <property type="match status" value="2"/>
</dbReference>
<evidence type="ECO:0000313" key="3">
    <source>
        <dbReference type="EnsemblMetazoa" id="CLYHEMP016900.1"/>
    </source>
</evidence>
<dbReference type="AlphaFoldDB" id="A0A7M6DMV6"/>
<dbReference type="InterPro" id="IPR052455">
    <property type="entry name" value="Tricalbin_domain"/>
</dbReference>
<dbReference type="InterPro" id="IPR000008">
    <property type="entry name" value="C2_dom"/>
</dbReference>
<feature type="domain" description="C2" evidence="2">
    <location>
        <begin position="261"/>
        <end position="386"/>
    </location>
</feature>
<reference evidence="3" key="1">
    <citation type="submission" date="2021-01" db="UniProtKB">
        <authorList>
            <consortium name="EnsemblMetazoa"/>
        </authorList>
    </citation>
    <scope>IDENTIFICATION</scope>
</reference>
<dbReference type="PROSITE" id="PS50004">
    <property type="entry name" value="C2"/>
    <property type="match status" value="2"/>
</dbReference>
<evidence type="ECO:0000259" key="2">
    <source>
        <dbReference type="PROSITE" id="PS50004"/>
    </source>
</evidence>
<dbReference type="InterPro" id="IPR035892">
    <property type="entry name" value="C2_domain_sf"/>
</dbReference>
<feature type="region of interest" description="Disordered" evidence="1">
    <location>
        <begin position="490"/>
        <end position="509"/>
    </location>
</feature>
<organism evidence="3 4">
    <name type="scientific">Clytia hemisphaerica</name>
    <dbReference type="NCBI Taxonomy" id="252671"/>
    <lineage>
        <taxon>Eukaryota</taxon>
        <taxon>Metazoa</taxon>
        <taxon>Cnidaria</taxon>
        <taxon>Hydrozoa</taxon>
        <taxon>Hydroidolina</taxon>
        <taxon>Leptothecata</taxon>
        <taxon>Obeliida</taxon>
        <taxon>Clytiidae</taxon>
        <taxon>Clytia</taxon>
    </lineage>
</organism>
<dbReference type="Proteomes" id="UP000594262">
    <property type="component" value="Unplaced"/>
</dbReference>
<protein>
    <recommendedName>
        <fullName evidence="2">C2 domain-containing protein</fullName>
    </recommendedName>
</protein>
<evidence type="ECO:0000313" key="4">
    <source>
        <dbReference type="Proteomes" id="UP000594262"/>
    </source>
</evidence>
<dbReference type="CDD" id="cd00030">
    <property type="entry name" value="C2"/>
    <property type="match status" value="2"/>
</dbReference>
<keyword evidence="4" id="KW-1185">Reference proteome</keyword>
<feature type="region of interest" description="Disordered" evidence="1">
    <location>
        <begin position="440"/>
        <end position="484"/>
    </location>
</feature>
<dbReference type="PRINTS" id="PR00360">
    <property type="entry name" value="C2DOMAIN"/>
</dbReference>
<dbReference type="Gene3D" id="2.60.40.150">
    <property type="entry name" value="C2 domain"/>
    <property type="match status" value="2"/>
</dbReference>
<sequence>MMVYSVQYDKLRIKIKGKRRFGPNYTVVEYILPLIRLNLEQDNEQQMELQDDNIEGSLLQVQLNYSSLPVIDASSEHDQEAFQTNFVDKYYDEPPTDVTGVLFVCIHNGTNLIPMDSSGTSDPYVMIFANKELVQMGHVVEETLNPQWDTKVEFFTMDYTQTTLSFVVMDRNPMVLPNVLLADDNDDFMGSCNMKLTKDDYCVFKKETELMLKFSGDPKRRTQDTVKKVGKLSVSVIFRPVSFIKNSIKATVNEGLPEGEPLHQRRTKVDAVTMEAILCQERGGLTVSILRARNLMALDLNGRSDPFVIVRVGTSKQEKYKTKVVYRTLNPVWNEQVTLAMPQKHERVSIEVWDKDPFTQERLGSVHFNHDDLLHLGSNENEKHWFDLDKAKSGEIQLQFGVTMPEKDKLDGISEENENIQSYSYGSDNSEEDFLILEQKNKAPKEGKENEVNGDTLRRQSTDHNKSKDRHTSSSSDGKDSKKEISFTKSLEMSTESSNGNGHIDPENGFIDFSGEPSKYYGLHGTILELISLNVTDIDEVYIKIKLDSIAKFSKPTRRTLLPKSERVLCRTSYYRVQERMDINEDFQGKTDGVSPCMYLIIEVKSEKKGKDIIDSHSMLLRNFFKGETTAIRTIELDNGGKMKLKLGHLQPTGSSSTGLRRKYSFKRATKFRTTIG</sequence>
<evidence type="ECO:0000256" key="1">
    <source>
        <dbReference type="SAM" id="MobiDB-lite"/>
    </source>
</evidence>
<proteinExistence type="predicted"/>